<feature type="region of interest" description="Disordered" evidence="4">
    <location>
        <begin position="147"/>
        <end position="203"/>
    </location>
</feature>
<comment type="caution">
    <text evidence="5">The sequence shown here is derived from an EMBL/GenBank/DDBJ whole genome shotgun (WGS) entry which is preliminary data.</text>
</comment>
<keyword evidence="3" id="KW-0862">Zinc</keyword>
<dbReference type="EMBL" id="MU003770">
    <property type="protein sequence ID" value="KAF2724848.1"/>
    <property type="molecule type" value="Genomic_DNA"/>
</dbReference>
<evidence type="ECO:0000256" key="3">
    <source>
        <dbReference type="ARBA" id="ARBA00022833"/>
    </source>
</evidence>
<sequence>MADPFSIATGIIGLAETGTALASFLTDKYRAYRDAPEQILEIAHEVEFCAGLISVFEEGIERRAGDGEKVGAGSRFERDAGNLVWRTKKLFQEIRDLIPKDTNSLSDNYIARWRYMFDKKKLSDKQQRLREMQQMFMFMETMYRYNADSRPPTPASKPTGSKDPGFSTAGAGDTSLAPGLQGGSFEGLMTAPQPQSNGDVSANSRGTIQFMATLTLKPMPQPEAVQATRMSDTISVEPRMGSLNPFSHKKKKQDKRESRLRLENLRRSPYFRPELLEPEIEVRMGASMPVSDGVPTTTYNEAIDYVPETRAGRQYTDDEEEEEEQRLRRDICSRDEASKDVEGWFDKWFKDGDNDDDKENNADDDSDSGILNPTNAPLPRSTGYDIPESAPPPPRPKYPWETNFSHPIPRSYYEEDSGDTQPGGPVPPPQHKFRRPGFDSFTVYSDDTEPDIHWHHHAPRGPPPPPQPQPRSSNTESRALSSVTAASSSSLPSTANSTSRSSQQWKRATHKTQPRLEWQCDSCHLPQVNGSRYHCTLCRPSRGQGYDLCKECYCKLQGDDDGDGEEWEHVHPKACFVEMVVANPG</sequence>
<dbReference type="Gene3D" id="3.30.60.90">
    <property type="match status" value="1"/>
</dbReference>
<organism evidence="5 6">
    <name type="scientific">Polychaeton citri CBS 116435</name>
    <dbReference type="NCBI Taxonomy" id="1314669"/>
    <lineage>
        <taxon>Eukaryota</taxon>
        <taxon>Fungi</taxon>
        <taxon>Dikarya</taxon>
        <taxon>Ascomycota</taxon>
        <taxon>Pezizomycotina</taxon>
        <taxon>Dothideomycetes</taxon>
        <taxon>Dothideomycetidae</taxon>
        <taxon>Capnodiales</taxon>
        <taxon>Capnodiaceae</taxon>
        <taxon>Polychaeton</taxon>
    </lineage>
</organism>
<keyword evidence="6" id="KW-1185">Reference proteome</keyword>
<reference evidence="5" key="1">
    <citation type="journal article" date="2020" name="Stud. Mycol.">
        <title>101 Dothideomycetes genomes: a test case for predicting lifestyles and emergence of pathogens.</title>
        <authorList>
            <person name="Haridas S."/>
            <person name="Albert R."/>
            <person name="Binder M."/>
            <person name="Bloem J."/>
            <person name="Labutti K."/>
            <person name="Salamov A."/>
            <person name="Andreopoulos B."/>
            <person name="Baker S."/>
            <person name="Barry K."/>
            <person name="Bills G."/>
            <person name="Bluhm B."/>
            <person name="Cannon C."/>
            <person name="Castanera R."/>
            <person name="Culley D."/>
            <person name="Daum C."/>
            <person name="Ezra D."/>
            <person name="Gonzalez J."/>
            <person name="Henrissat B."/>
            <person name="Kuo A."/>
            <person name="Liang C."/>
            <person name="Lipzen A."/>
            <person name="Lutzoni F."/>
            <person name="Magnuson J."/>
            <person name="Mondo S."/>
            <person name="Nolan M."/>
            <person name="Ohm R."/>
            <person name="Pangilinan J."/>
            <person name="Park H.-J."/>
            <person name="Ramirez L."/>
            <person name="Alfaro M."/>
            <person name="Sun H."/>
            <person name="Tritt A."/>
            <person name="Yoshinaga Y."/>
            <person name="Zwiers L.-H."/>
            <person name="Turgeon B."/>
            <person name="Goodwin S."/>
            <person name="Spatafora J."/>
            <person name="Crous P."/>
            <person name="Grigoriev I."/>
        </authorList>
    </citation>
    <scope>NUCLEOTIDE SEQUENCE</scope>
    <source>
        <strain evidence="5">CBS 116435</strain>
    </source>
</reference>
<gene>
    <name evidence="5" type="ORF">K431DRAFT_134132</name>
</gene>
<feature type="compositionally biased region" description="Acidic residues" evidence="4">
    <location>
        <begin position="353"/>
        <end position="367"/>
    </location>
</feature>
<evidence type="ECO:0000313" key="6">
    <source>
        <dbReference type="Proteomes" id="UP000799441"/>
    </source>
</evidence>
<dbReference type="OrthoDB" id="661148at2759"/>
<feature type="compositionally biased region" description="Polar residues" evidence="4">
    <location>
        <begin position="192"/>
        <end position="203"/>
    </location>
</feature>
<feature type="region of interest" description="Disordered" evidence="4">
    <location>
        <begin position="349"/>
        <end position="511"/>
    </location>
</feature>
<dbReference type="InterPro" id="IPR043145">
    <property type="entry name" value="Znf_ZZ_sf"/>
</dbReference>
<name>A0A9P4QCR2_9PEZI</name>
<dbReference type="SUPFAM" id="SSF57850">
    <property type="entry name" value="RING/U-box"/>
    <property type="match status" value="1"/>
</dbReference>
<keyword evidence="2" id="KW-0863">Zinc-finger</keyword>
<evidence type="ECO:0000256" key="4">
    <source>
        <dbReference type="SAM" id="MobiDB-lite"/>
    </source>
</evidence>
<keyword evidence="1" id="KW-0479">Metal-binding</keyword>
<accession>A0A9P4QCR2</accession>
<dbReference type="Proteomes" id="UP000799441">
    <property type="component" value="Unassembled WGS sequence"/>
</dbReference>
<feature type="compositionally biased region" description="Low complexity" evidence="4">
    <location>
        <begin position="477"/>
        <end position="502"/>
    </location>
</feature>
<dbReference type="GO" id="GO:0008270">
    <property type="term" value="F:zinc ion binding"/>
    <property type="evidence" value="ECO:0007669"/>
    <property type="project" value="UniProtKB-KW"/>
</dbReference>
<evidence type="ECO:0000256" key="2">
    <source>
        <dbReference type="ARBA" id="ARBA00022771"/>
    </source>
</evidence>
<evidence type="ECO:0000313" key="5">
    <source>
        <dbReference type="EMBL" id="KAF2724848.1"/>
    </source>
</evidence>
<feature type="compositionally biased region" description="Pro residues" evidence="4">
    <location>
        <begin position="460"/>
        <end position="469"/>
    </location>
</feature>
<evidence type="ECO:0000256" key="1">
    <source>
        <dbReference type="ARBA" id="ARBA00022723"/>
    </source>
</evidence>
<feature type="region of interest" description="Disordered" evidence="4">
    <location>
        <begin position="293"/>
        <end position="329"/>
    </location>
</feature>
<feature type="region of interest" description="Disordered" evidence="4">
    <location>
        <begin position="237"/>
        <end position="261"/>
    </location>
</feature>
<protein>
    <recommendedName>
        <fullName evidence="7">ZZ-type domain-containing protein</fullName>
    </recommendedName>
</protein>
<evidence type="ECO:0008006" key="7">
    <source>
        <dbReference type="Google" id="ProtNLM"/>
    </source>
</evidence>
<proteinExistence type="predicted"/>
<dbReference type="AlphaFoldDB" id="A0A9P4QCR2"/>